<feature type="transmembrane region" description="Helical" evidence="1">
    <location>
        <begin position="169"/>
        <end position="195"/>
    </location>
</feature>
<dbReference type="EMBL" id="KM216010">
    <property type="protein sequence ID" value="AIQ85135.1"/>
    <property type="molecule type" value="Genomic_DNA"/>
</dbReference>
<keyword evidence="2" id="KW-0496">Mitochondrion</keyword>
<keyword evidence="1" id="KW-0472">Membrane</keyword>
<protein>
    <submittedName>
        <fullName evidence="2">NADH dehydrogenase subunit 2</fullName>
    </submittedName>
</protein>
<feature type="transmembrane region" description="Helical" evidence="1">
    <location>
        <begin position="241"/>
        <end position="265"/>
    </location>
</feature>
<organism evidence="2">
    <name type="scientific">Parascaris univalens</name>
    <name type="common">Nematode worm</name>
    <dbReference type="NCBI Taxonomy" id="6257"/>
    <lineage>
        <taxon>Eukaryota</taxon>
        <taxon>Metazoa</taxon>
        <taxon>Ecdysozoa</taxon>
        <taxon>Nematoda</taxon>
        <taxon>Chromadorea</taxon>
        <taxon>Rhabditida</taxon>
        <taxon>Spirurina</taxon>
        <taxon>Ascaridomorpha</taxon>
        <taxon>Ascaridoidea</taxon>
        <taxon>Ascarididae</taxon>
        <taxon>Parascaris</taxon>
    </lineage>
</organism>
<accession>A0A089PRE6</accession>
<keyword evidence="1" id="KW-1133">Transmembrane helix</keyword>
<evidence type="ECO:0000313" key="2">
    <source>
        <dbReference type="EMBL" id="AIQ85135.1"/>
    </source>
</evidence>
<dbReference type="AlphaFoldDB" id="A0A089PRE6"/>
<sequence>MCLGWLAHLFLLLFFMSFVIFLCMLNFFTSNVLVWWSVFLLMTVVFVCLSKDLVSYSGVLNYFVIQESLGLFFLVFNVFLLQFLIVMFKVGVAPFHFWVFSVTSSLFDWLLMWFLTFQKLPFFPVLVQLFDFGLFFIFLFGIFICYMQFFVLKGYKNMMIISSTESFNWVILSCFLSVINVVYLFFYYVILMVFLMPNFNVKDFNFVNWETLLVFLNVPFSVSFFIKFFVLNEVFKLDGLFLLFLLFLMFLSMLCFSLWLINMSVKSMKMLGDNLKILFFLVFPLMVVSVVCYFSKSFIMLLWWGSVLSMMGR</sequence>
<feature type="transmembrane region" description="Helical" evidence="1">
    <location>
        <begin position="129"/>
        <end position="149"/>
    </location>
</feature>
<feature type="transmembrane region" description="Helical" evidence="1">
    <location>
        <begin position="33"/>
        <end position="50"/>
    </location>
</feature>
<name>A0A089PRE6_PARUN</name>
<feature type="transmembrane region" description="Helical" evidence="1">
    <location>
        <begin position="71"/>
        <end position="91"/>
    </location>
</feature>
<keyword evidence="1" id="KW-0812">Transmembrane</keyword>
<evidence type="ECO:0000256" key="1">
    <source>
        <dbReference type="SAM" id="Phobius"/>
    </source>
</evidence>
<feature type="transmembrane region" description="Helical" evidence="1">
    <location>
        <begin position="7"/>
        <end position="27"/>
    </location>
</feature>
<proteinExistence type="predicted"/>
<feature type="transmembrane region" description="Helical" evidence="1">
    <location>
        <begin position="207"/>
        <end position="229"/>
    </location>
</feature>
<reference evidence="2" key="1">
    <citation type="journal article" date="2014" name="Parasitol. Res.">
        <title>Parascaris univalens-a victim of large-scale misidentification?</title>
        <authorList>
            <person name="Nielsen M.K."/>
            <person name="Wang J."/>
            <person name="Davis R."/>
            <person name="Bellaw J.L."/>
            <person name="Lyons E.T."/>
            <person name="Lear T.L."/>
            <person name="Goday C."/>
        </authorList>
    </citation>
    <scope>NUCLEOTIDE SEQUENCE</scope>
    <source>
        <strain evidence="2">North American</strain>
    </source>
</reference>
<gene>
    <name evidence="2" type="primary">ND2</name>
</gene>
<geneLocation type="mitochondrion" evidence="2"/>
<feature type="transmembrane region" description="Helical" evidence="1">
    <location>
        <begin position="277"/>
        <end position="304"/>
    </location>
</feature>
<feature type="transmembrane region" description="Helical" evidence="1">
    <location>
        <begin position="97"/>
        <end position="117"/>
    </location>
</feature>